<dbReference type="Proteomes" id="UP000001192">
    <property type="component" value="Chromosome 1"/>
</dbReference>
<dbReference type="EMBL" id="CP001043">
    <property type="protein sequence ID" value="ACC71306.1"/>
    <property type="molecule type" value="Genomic_DNA"/>
</dbReference>
<dbReference type="SUPFAM" id="SSF110849">
    <property type="entry name" value="ParB/Sulfiredoxin"/>
    <property type="match status" value="1"/>
</dbReference>
<evidence type="ECO:0008006" key="3">
    <source>
        <dbReference type="Google" id="ProtNLM"/>
    </source>
</evidence>
<dbReference type="InterPro" id="IPR036086">
    <property type="entry name" value="ParB/Sulfiredoxin_sf"/>
</dbReference>
<dbReference type="AlphaFoldDB" id="B2JE98"/>
<sequence length="267" mass="30054">MTDGFYATKQVVEASIAANPIPTTKRPTKLILEHILTKEELFQHRLPKDWDSNKHVSVLKRVVKGGDTLEPLTVFWTGDGWTCIDGHHRVAAYVEAGFSGKVPVSVFEGTLDEAIGQAALSNTHDKLPMSSSEKTNAAWRLTVLTDLSIKAVHNSTTVAPSRISVMRKVREFIVERYSKDYAAELRWQDAWSLWKGDQQDDDVGSDGWIEREAQKLAERLIKKFGKELGRNAEVTWRALEIYSPNLAEHICAHLGVAWNDPEGEQEF</sequence>
<organism evidence="1 2">
    <name type="scientific">Paraburkholderia phymatum (strain DSM 17167 / CIP 108236 / LMG 21445 / STM815)</name>
    <name type="common">Burkholderia phymatum</name>
    <dbReference type="NCBI Taxonomy" id="391038"/>
    <lineage>
        <taxon>Bacteria</taxon>
        <taxon>Pseudomonadati</taxon>
        <taxon>Pseudomonadota</taxon>
        <taxon>Betaproteobacteria</taxon>
        <taxon>Burkholderiales</taxon>
        <taxon>Burkholderiaceae</taxon>
        <taxon>Paraburkholderia</taxon>
    </lineage>
</organism>
<keyword evidence="2" id="KW-1185">Reference proteome</keyword>
<evidence type="ECO:0000313" key="1">
    <source>
        <dbReference type="EMBL" id="ACC71306.1"/>
    </source>
</evidence>
<dbReference type="KEGG" id="bph:Bphy_2131"/>
<accession>B2JE98</accession>
<dbReference type="eggNOG" id="COG1475">
    <property type="taxonomic scope" value="Bacteria"/>
</dbReference>
<protein>
    <recommendedName>
        <fullName evidence="3">ParB domain protein nuclease</fullName>
    </recommendedName>
</protein>
<dbReference type="Gene3D" id="3.90.1530.10">
    <property type="entry name" value="Conserved hypothetical protein from pyrococcus furiosus pfu- 392566-001, ParB domain"/>
    <property type="match status" value="1"/>
</dbReference>
<dbReference type="OrthoDB" id="9125702at2"/>
<proteinExistence type="predicted"/>
<dbReference type="RefSeq" id="WP_012401512.1">
    <property type="nucleotide sequence ID" value="NC_010622.1"/>
</dbReference>
<dbReference type="HOGENOM" id="CLU_087577_0_0_4"/>
<dbReference type="STRING" id="391038.Bphy_2131"/>
<name>B2JE98_PARP8</name>
<reference evidence="2" key="1">
    <citation type="journal article" date="2014" name="Stand. Genomic Sci.">
        <title>Complete genome sequence of Burkholderia phymatum STM815(T), a broad host range and efficient nitrogen-fixing symbiont of Mimosa species.</title>
        <authorList>
            <person name="Moulin L."/>
            <person name="Klonowska A."/>
            <person name="Caroline B."/>
            <person name="Booth K."/>
            <person name="Vriezen J.A."/>
            <person name="Melkonian R."/>
            <person name="James E.K."/>
            <person name="Young J.P."/>
            <person name="Bena G."/>
            <person name="Hauser L."/>
            <person name="Land M."/>
            <person name="Kyrpides N."/>
            <person name="Bruce D."/>
            <person name="Chain P."/>
            <person name="Copeland A."/>
            <person name="Pitluck S."/>
            <person name="Woyke T."/>
            <person name="Lizotte-Waniewski M."/>
            <person name="Bristow J."/>
            <person name="Riley M."/>
        </authorList>
    </citation>
    <scope>NUCLEOTIDE SEQUENCE [LARGE SCALE GENOMIC DNA]</scope>
    <source>
        <strain evidence="2">DSM 17167 / CIP 108236 / LMG 21445 / STM815</strain>
    </source>
</reference>
<evidence type="ECO:0000313" key="2">
    <source>
        <dbReference type="Proteomes" id="UP000001192"/>
    </source>
</evidence>
<gene>
    <name evidence="1" type="ordered locus">Bphy_2131</name>
</gene>